<dbReference type="InterPro" id="IPR032466">
    <property type="entry name" value="Metal_Hydrolase"/>
</dbReference>
<dbReference type="SUPFAM" id="SSF51556">
    <property type="entry name" value="Metallo-dependent hydrolases"/>
    <property type="match status" value="1"/>
</dbReference>
<gene>
    <name evidence="1" type="ORF">KB449_15100</name>
</gene>
<proteinExistence type="predicted"/>
<evidence type="ECO:0000313" key="2">
    <source>
        <dbReference type="Proteomes" id="UP001161691"/>
    </source>
</evidence>
<dbReference type="Pfam" id="PF01026">
    <property type="entry name" value="TatD_DNase"/>
    <property type="match status" value="1"/>
</dbReference>
<dbReference type="GO" id="GO:0016787">
    <property type="term" value="F:hydrolase activity"/>
    <property type="evidence" value="ECO:0007669"/>
    <property type="project" value="UniProtKB-KW"/>
</dbReference>
<protein>
    <submittedName>
        <fullName evidence="1">TatD family hydrolase</fullName>
    </submittedName>
</protein>
<keyword evidence="1" id="KW-0378">Hydrolase</keyword>
<keyword evidence="2" id="KW-1185">Reference proteome</keyword>
<dbReference type="PANTHER" id="PTHR46124">
    <property type="entry name" value="D-AMINOACYL-TRNA DEACYLASE"/>
    <property type="match status" value="1"/>
</dbReference>
<dbReference type="EMBL" id="JAGRPV010000001">
    <property type="protein sequence ID" value="MDI4646304.1"/>
    <property type="molecule type" value="Genomic_DNA"/>
</dbReference>
<reference evidence="1" key="1">
    <citation type="submission" date="2023-04" db="EMBL/GenBank/DDBJ databases">
        <title>Comparative genomic analysis of Cohnella hashimotonis sp. nov., isolated from the International Space Station.</title>
        <authorList>
            <person name="Venkateswaran K."/>
            <person name="Simpson A."/>
        </authorList>
    </citation>
    <scope>NUCLEOTIDE SEQUENCE</scope>
    <source>
        <strain evidence="1">F6_2S_P_1</strain>
    </source>
</reference>
<dbReference type="Gene3D" id="3.20.20.140">
    <property type="entry name" value="Metal-dependent hydrolases"/>
    <property type="match status" value="1"/>
</dbReference>
<dbReference type="Proteomes" id="UP001161691">
    <property type="component" value="Unassembled WGS sequence"/>
</dbReference>
<comment type="caution">
    <text evidence="1">The sequence shown here is derived from an EMBL/GenBank/DDBJ whole genome shotgun (WGS) entry which is preliminary data.</text>
</comment>
<organism evidence="1 2">
    <name type="scientific">Cohnella hashimotonis</name>
    <dbReference type="NCBI Taxonomy" id="2826895"/>
    <lineage>
        <taxon>Bacteria</taxon>
        <taxon>Bacillati</taxon>
        <taxon>Bacillota</taxon>
        <taxon>Bacilli</taxon>
        <taxon>Bacillales</taxon>
        <taxon>Paenibacillaceae</taxon>
        <taxon>Cohnella</taxon>
    </lineage>
</organism>
<dbReference type="RefSeq" id="WP_282909169.1">
    <property type="nucleotide sequence ID" value="NZ_JAGRPV010000001.1"/>
</dbReference>
<accession>A0ABT6THU8</accession>
<dbReference type="PIRSF" id="PIRSF005902">
    <property type="entry name" value="DNase_TatD"/>
    <property type="match status" value="1"/>
</dbReference>
<evidence type="ECO:0000313" key="1">
    <source>
        <dbReference type="EMBL" id="MDI4646304.1"/>
    </source>
</evidence>
<dbReference type="InterPro" id="IPR001130">
    <property type="entry name" value="TatD-like"/>
</dbReference>
<name>A0ABT6THU8_9BACL</name>
<dbReference type="PANTHER" id="PTHR46124:SF2">
    <property type="entry name" value="D-AMINOACYL-TRNA DEACYLASE"/>
    <property type="match status" value="1"/>
</dbReference>
<sequence>MAYDAHVHVDQYPPERRDSLLAEAFAAGVRGIVAVSMNPDSCGETRRLAALWPGRVMPAYGHHPEQPPLAADELERLCDRIRRLAEDAESFAIGEVGLPYYTRTEAEARGEAFDEAPYLAQLDVFASLAAELDRPIALHAVYEDADKALDVLDRRGVRRAHFHWYKGAPGTTARIAARGHFISLTPDVLYEPDIRGLAALFPLGQLMAETDGPWPFEGPFAGTETTPAMTLAVAREIAAIRGMELEAVERTLDLNTAAFYGFG</sequence>